<reference evidence="1 2" key="1">
    <citation type="journal article" date="2013" name="Int. J. Syst. Evol. Microbiol.">
        <title>Tumebacillus flagellatus sp. nov., an alpha-amylase/pullulanase-producing bacterium isolated from cassava wastewater.</title>
        <authorList>
            <person name="Wang Q."/>
            <person name="Xie N."/>
            <person name="Qin Y."/>
            <person name="Shen N."/>
            <person name="Zhu J."/>
            <person name="Mi H."/>
            <person name="Huang R."/>
        </authorList>
    </citation>
    <scope>NUCLEOTIDE SEQUENCE [LARGE SCALE GENOMIC DNA]</scope>
    <source>
        <strain evidence="1 2">GST4</strain>
    </source>
</reference>
<protein>
    <submittedName>
        <fullName evidence="1">Uncharacterized protein</fullName>
    </submittedName>
</protein>
<dbReference type="EMBL" id="JMIR01000001">
    <property type="protein sequence ID" value="KEO85127.1"/>
    <property type="molecule type" value="Genomic_DNA"/>
</dbReference>
<keyword evidence="2" id="KW-1185">Reference proteome</keyword>
<comment type="caution">
    <text evidence="1">The sequence shown here is derived from an EMBL/GenBank/DDBJ whole genome shotgun (WGS) entry which is preliminary data.</text>
</comment>
<dbReference type="AlphaFoldDB" id="A0A074MHJ6"/>
<sequence length="152" mass="17802">MRMTGRRLKAYLNPYTVNPIHPRNPWISLWWSASFPGLGHMALCRYVKGVILMLWELFINVHAHLNDAVLYSLTGQYALAKQVLDPRWFGFLLDWMVVRPRRKNHRKSAITTELFLLVHFQAHLEDKVRQTLWSNSALGLAKLDRPTPEKRA</sequence>
<name>A0A074MHJ6_9BACL</name>
<evidence type="ECO:0000313" key="1">
    <source>
        <dbReference type="EMBL" id="KEO85127.1"/>
    </source>
</evidence>
<dbReference type="eggNOG" id="ENOG502Z7ZI">
    <property type="taxonomic scope" value="Bacteria"/>
</dbReference>
<gene>
    <name evidence="1" type="ORF">EL26_00780</name>
</gene>
<dbReference type="Proteomes" id="UP000027931">
    <property type="component" value="Unassembled WGS sequence"/>
</dbReference>
<evidence type="ECO:0000313" key="2">
    <source>
        <dbReference type="Proteomes" id="UP000027931"/>
    </source>
</evidence>
<dbReference type="OrthoDB" id="1681403at2"/>
<dbReference type="STRING" id="1157490.EL26_00780"/>
<organism evidence="1 2">
    <name type="scientific">Tumebacillus flagellatus</name>
    <dbReference type="NCBI Taxonomy" id="1157490"/>
    <lineage>
        <taxon>Bacteria</taxon>
        <taxon>Bacillati</taxon>
        <taxon>Bacillota</taxon>
        <taxon>Bacilli</taxon>
        <taxon>Bacillales</taxon>
        <taxon>Alicyclobacillaceae</taxon>
        <taxon>Tumebacillus</taxon>
    </lineage>
</organism>
<accession>A0A074MHJ6</accession>
<proteinExistence type="predicted"/>
<dbReference type="RefSeq" id="WP_052035823.1">
    <property type="nucleotide sequence ID" value="NZ_JMIR01000001.1"/>
</dbReference>